<dbReference type="EMBL" id="VYYT01000007">
    <property type="protein sequence ID" value="KAK2778964.1"/>
    <property type="molecule type" value="Genomic_DNA"/>
</dbReference>
<protein>
    <submittedName>
        <fullName evidence="1">Uncharacterized protein</fullName>
    </submittedName>
</protein>
<reference evidence="1" key="1">
    <citation type="submission" date="2023-02" db="EMBL/GenBank/DDBJ databases">
        <title>Colletotrichum kahawae CIFC_Que2 genome sequencing and assembly.</title>
        <authorList>
            <person name="Baroncelli R."/>
        </authorList>
    </citation>
    <scope>NUCLEOTIDE SEQUENCE</scope>
    <source>
        <strain evidence="1">CIFC_Que2</strain>
    </source>
</reference>
<evidence type="ECO:0000313" key="2">
    <source>
        <dbReference type="Proteomes" id="UP001281614"/>
    </source>
</evidence>
<sequence>MVSETFVYFHYYQTLLGVQSYPGQKLNERLRALEDAARCIAIFDHSPTASQQPRPATENEPATEHAFFAILHSQYQKVTRCLPHLWLSGGPQLEGTVAGQATLSSDELWNFFDIRPPPTKSGTDTSWKAAAAARLAEFSSKCGVHVPETMSGNFDRAEIVQWRDRLWEHKLPHDKQTFCDNEIDHRLEKLKGMIHSETDISWLYWEFSALRENLHDGQVEAKGECDAVLDQLKRTIPDRGGVNPQFACGRCHETGMASKFPTGPQMILHCRYIHGCEV</sequence>
<organism evidence="1 2">
    <name type="scientific">Colletotrichum kahawae</name>
    <name type="common">Coffee berry disease fungus</name>
    <dbReference type="NCBI Taxonomy" id="34407"/>
    <lineage>
        <taxon>Eukaryota</taxon>
        <taxon>Fungi</taxon>
        <taxon>Dikarya</taxon>
        <taxon>Ascomycota</taxon>
        <taxon>Pezizomycotina</taxon>
        <taxon>Sordariomycetes</taxon>
        <taxon>Hypocreomycetidae</taxon>
        <taxon>Glomerellales</taxon>
        <taxon>Glomerellaceae</taxon>
        <taxon>Colletotrichum</taxon>
        <taxon>Colletotrichum gloeosporioides species complex</taxon>
    </lineage>
</organism>
<dbReference type="AlphaFoldDB" id="A0AAD9YVY7"/>
<dbReference type="Proteomes" id="UP001281614">
    <property type="component" value="Unassembled WGS sequence"/>
</dbReference>
<comment type="caution">
    <text evidence="1">The sequence shown here is derived from an EMBL/GenBank/DDBJ whole genome shotgun (WGS) entry which is preliminary data.</text>
</comment>
<gene>
    <name evidence="1" type="ORF">CKAH01_11555</name>
</gene>
<accession>A0AAD9YVY7</accession>
<evidence type="ECO:0000313" key="1">
    <source>
        <dbReference type="EMBL" id="KAK2778964.1"/>
    </source>
</evidence>
<keyword evidence="2" id="KW-1185">Reference proteome</keyword>
<name>A0AAD9YVY7_COLKA</name>
<proteinExistence type="predicted"/>